<sequence>MSSAFCLRIDRVDNFLSTPETLRQTTRPTNIDESVRQSESVGLKSGETRGDMSMRMASSGMRRRDSNEPQHKERQRNLFIVGGGQVYIPLRDKNVNRPQSNEYLGE</sequence>
<protein>
    <submittedName>
        <fullName evidence="2">Uncharacterized protein</fullName>
    </submittedName>
</protein>
<evidence type="ECO:0000313" key="3">
    <source>
        <dbReference type="Proteomes" id="UP001608902"/>
    </source>
</evidence>
<name>A0ABD6EVK2_9BILA</name>
<organism evidence="2 3">
    <name type="scientific">Gnathostoma spinigerum</name>
    <dbReference type="NCBI Taxonomy" id="75299"/>
    <lineage>
        <taxon>Eukaryota</taxon>
        <taxon>Metazoa</taxon>
        <taxon>Ecdysozoa</taxon>
        <taxon>Nematoda</taxon>
        <taxon>Chromadorea</taxon>
        <taxon>Rhabditida</taxon>
        <taxon>Spirurina</taxon>
        <taxon>Gnathostomatomorpha</taxon>
        <taxon>Gnathostomatoidea</taxon>
        <taxon>Gnathostomatidae</taxon>
        <taxon>Gnathostoma</taxon>
    </lineage>
</organism>
<reference evidence="2 3" key="1">
    <citation type="submission" date="2024-08" db="EMBL/GenBank/DDBJ databases">
        <title>Gnathostoma spinigerum genome.</title>
        <authorList>
            <person name="Gonzalez-Bertolin B."/>
            <person name="Monzon S."/>
            <person name="Zaballos A."/>
            <person name="Jimenez P."/>
            <person name="Dekumyoy P."/>
            <person name="Varona S."/>
            <person name="Cuesta I."/>
            <person name="Sumanam S."/>
            <person name="Adisakwattana P."/>
            <person name="Gasser R.B."/>
            <person name="Hernandez-Gonzalez A."/>
            <person name="Young N.D."/>
            <person name="Perteguer M.J."/>
        </authorList>
    </citation>
    <scope>NUCLEOTIDE SEQUENCE [LARGE SCALE GENOMIC DNA]</scope>
    <source>
        <strain evidence="2">AL3</strain>
        <tissue evidence="2">Liver</tissue>
    </source>
</reference>
<accession>A0ABD6EVK2</accession>
<dbReference type="AlphaFoldDB" id="A0ABD6EVK2"/>
<feature type="compositionally biased region" description="Basic and acidic residues" evidence="1">
    <location>
        <begin position="62"/>
        <end position="76"/>
    </location>
</feature>
<proteinExistence type="predicted"/>
<evidence type="ECO:0000256" key="1">
    <source>
        <dbReference type="SAM" id="MobiDB-lite"/>
    </source>
</evidence>
<keyword evidence="3" id="KW-1185">Reference proteome</keyword>
<gene>
    <name evidence="2" type="ORF">AB6A40_007782</name>
</gene>
<dbReference type="Proteomes" id="UP001608902">
    <property type="component" value="Unassembled WGS sequence"/>
</dbReference>
<comment type="caution">
    <text evidence="2">The sequence shown here is derived from an EMBL/GenBank/DDBJ whole genome shotgun (WGS) entry which is preliminary data.</text>
</comment>
<dbReference type="EMBL" id="JBGFUD010006563">
    <property type="protein sequence ID" value="MFH4981073.1"/>
    <property type="molecule type" value="Genomic_DNA"/>
</dbReference>
<evidence type="ECO:0000313" key="2">
    <source>
        <dbReference type="EMBL" id="MFH4981073.1"/>
    </source>
</evidence>
<feature type="compositionally biased region" description="Polar residues" evidence="1">
    <location>
        <begin position="25"/>
        <end position="40"/>
    </location>
</feature>
<feature type="region of interest" description="Disordered" evidence="1">
    <location>
        <begin position="25"/>
        <end position="79"/>
    </location>
</feature>